<dbReference type="EMBL" id="JAZHRV010000001">
    <property type="protein sequence ID" value="MEH2556266.1"/>
    <property type="molecule type" value="Genomic_DNA"/>
</dbReference>
<sequence>MREFAGKTAFVTGGAAGIGLALGRAFAQSGMKVMLADIETDALQAAVKSLQEISPNISGTICDVADAESVERAARATFDAFGRVHVVCNNAGVAAGGGIDHISLDNWRWVIDVNLMGVLHGIKSFLPHIRAHGEGGHIVNTASMAGMQGGLGFSPYAASKFAVVNMSEGLALQLRPHGIGVSVLCPHFVRTGIGESGRNRPERYGQPQPLDPASPAAAMVAEIARQNGAGLEPAAVAARVLSAIRDDELYIFTHPGMRAEVEPRFAAILAALDKGAGPIIPGVSGPHDAVPAGKTTLDMRPRNGGFRKAFGTWIWMDLNGRRRHRRWSTCRTA</sequence>
<dbReference type="SUPFAM" id="SSF51735">
    <property type="entry name" value="NAD(P)-binding Rossmann-fold domains"/>
    <property type="match status" value="1"/>
</dbReference>
<keyword evidence="6" id="KW-1185">Reference proteome</keyword>
<comment type="caution">
    <text evidence="5">The sequence shown here is derived from an EMBL/GenBank/DDBJ whole genome shotgun (WGS) entry which is preliminary data.</text>
</comment>
<dbReference type="Pfam" id="PF00106">
    <property type="entry name" value="adh_short"/>
    <property type="match status" value="1"/>
</dbReference>
<dbReference type="Proteomes" id="UP001364224">
    <property type="component" value="Unassembled WGS sequence"/>
</dbReference>
<dbReference type="PRINTS" id="PR00081">
    <property type="entry name" value="GDHRDH"/>
</dbReference>
<dbReference type="PANTHER" id="PTHR43391:SF26">
    <property type="entry name" value="BLL7251 PROTEIN"/>
    <property type="match status" value="1"/>
</dbReference>
<gene>
    <name evidence="5" type="ORF">V1286_003795</name>
</gene>
<evidence type="ECO:0000256" key="3">
    <source>
        <dbReference type="RuleBase" id="RU000363"/>
    </source>
</evidence>
<protein>
    <submittedName>
        <fullName evidence="5">NAD(P)-dependent dehydrogenase (Short-subunit alcohol dehydrogenase family)</fullName>
    </submittedName>
</protein>
<dbReference type="InterPro" id="IPR057326">
    <property type="entry name" value="KR_dom"/>
</dbReference>
<proteinExistence type="inferred from homology"/>
<dbReference type="PROSITE" id="PS00061">
    <property type="entry name" value="ADH_SHORT"/>
    <property type="match status" value="1"/>
</dbReference>
<keyword evidence="2" id="KW-0560">Oxidoreductase</keyword>
<evidence type="ECO:0000313" key="5">
    <source>
        <dbReference type="EMBL" id="MEH2556266.1"/>
    </source>
</evidence>
<reference evidence="5 6" key="1">
    <citation type="submission" date="2024-02" db="EMBL/GenBank/DDBJ databases">
        <title>Adaptive strategies in a cosmopolitan and abundant soil bacterium.</title>
        <authorList>
            <person name="Carini P."/>
        </authorList>
    </citation>
    <scope>NUCLEOTIDE SEQUENCE [LARGE SCALE GENOMIC DNA]</scope>
    <source>
        <strain evidence="5 6">AZCC 1608</strain>
    </source>
</reference>
<feature type="domain" description="Ketoreductase" evidence="4">
    <location>
        <begin position="7"/>
        <end position="196"/>
    </location>
</feature>
<evidence type="ECO:0000259" key="4">
    <source>
        <dbReference type="SMART" id="SM00822"/>
    </source>
</evidence>
<dbReference type="InterPro" id="IPR036291">
    <property type="entry name" value="NAD(P)-bd_dom_sf"/>
</dbReference>
<evidence type="ECO:0000313" key="6">
    <source>
        <dbReference type="Proteomes" id="UP001364224"/>
    </source>
</evidence>
<accession>A0ABU8BDU9</accession>
<dbReference type="InterPro" id="IPR002347">
    <property type="entry name" value="SDR_fam"/>
</dbReference>
<dbReference type="InterPro" id="IPR020904">
    <property type="entry name" value="Sc_DH/Rdtase_CS"/>
</dbReference>
<name>A0ABU8BDU9_9BRAD</name>
<evidence type="ECO:0000256" key="1">
    <source>
        <dbReference type="ARBA" id="ARBA00006484"/>
    </source>
</evidence>
<organism evidence="5 6">
    <name type="scientific">Bradyrhizobium algeriense</name>
    <dbReference type="NCBI Taxonomy" id="634784"/>
    <lineage>
        <taxon>Bacteria</taxon>
        <taxon>Pseudomonadati</taxon>
        <taxon>Pseudomonadota</taxon>
        <taxon>Alphaproteobacteria</taxon>
        <taxon>Hyphomicrobiales</taxon>
        <taxon>Nitrobacteraceae</taxon>
        <taxon>Bradyrhizobium</taxon>
    </lineage>
</organism>
<dbReference type="Gene3D" id="3.40.50.720">
    <property type="entry name" value="NAD(P)-binding Rossmann-like Domain"/>
    <property type="match status" value="1"/>
</dbReference>
<dbReference type="PANTHER" id="PTHR43391">
    <property type="entry name" value="RETINOL DEHYDROGENASE-RELATED"/>
    <property type="match status" value="1"/>
</dbReference>
<dbReference type="SMART" id="SM00822">
    <property type="entry name" value="PKS_KR"/>
    <property type="match status" value="1"/>
</dbReference>
<evidence type="ECO:0000256" key="2">
    <source>
        <dbReference type="ARBA" id="ARBA00023002"/>
    </source>
</evidence>
<dbReference type="CDD" id="cd05233">
    <property type="entry name" value="SDR_c"/>
    <property type="match status" value="1"/>
</dbReference>
<comment type="similarity">
    <text evidence="1 3">Belongs to the short-chain dehydrogenases/reductases (SDR) family.</text>
</comment>
<dbReference type="PRINTS" id="PR00080">
    <property type="entry name" value="SDRFAMILY"/>
</dbReference>